<evidence type="ECO:0000313" key="3">
    <source>
        <dbReference type="Proteomes" id="UP000036403"/>
    </source>
</evidence>
<evidence type="ECO:0000313" key="2">
    <source>
        <dbReference type="EMBL" id="KMQ81559.1"/>
    </source>
</evidence>
<feature type="signal peptide" evidence="1">
    <location>
        <begin position="1"/>
        <end position="33"/>
    </location>
</feature>
<dbReference type="PaxDb" id="67767-A0A0J7JU79"/>
<accession>A0A0J7JU79</accession>
<evidence type="ECO:0000256" key="1">
    <source>
        <dbReference type="SAM" id="SignalP"/>
    </source>
</evidence>
<feature type="chain" id="PRO_5005290092" evidence="1">
    <location>
        <begin position="34"/>
        <end position="132"/>
    </location>
</feature>
<keyword evidence="3" id="KW-1185">Reference proteome</keyword>
<name>A0A0J7JU79_LASNI</name>
<dbReference type="EMBL" id="LBMM01034167">
    <property type="protein sequence ID" value="KMQ81559.1"/>
    <property type="molecule type" value="Genomic_DNA"/>
</dbReference>
<reference evidence="2 3" key="1">
    <citation type="submission" date="2015-04" db="EMBL/GenBank/DDBJ databases">
        <title>Lasius niger genome sequencing.</title>
        <authorList>
            <person name="Konorov E.A."/>
            <person name="Nikitin M.A."/>
            <person name="Kirill M.V."/>
            <person name="Chang P."/>
        </authorList>
    </citation>
    <scope>NUCLEOTIDE SEQUENCE [LARGE SCALE GENOMIC DNA]</scope>
    <source>
        <tissue evidence="2">Whole</tissue>
    </source>
</reference>
<comment type="caution">
    <text evidence="2">The sequence shown here is derived from an EMBL/GenBank/DDBJ whole genome shotgun (WGS) entry which is preliminary data.</text>
</comment>
<keyword evidence="1" id="KW-0732">Signal</keyword>
<sequence length="132" mass="15321">MKLRGGTFPRQFRRSMSAWVSGLFARLLMLASCHNIFFVDEVGQHGFEFDPYFVFQPDKPITDVGRYMPRILVFSEDGERELRFIETLPRNLLMKAFGKSGRASGSALYYQAQRLPRRRLGPLRVFEAKVLL</sequence>
<gene>
    <name evidence="2" type="ORF">RF55_25958</name>
</gene>
<dbReference type="AlphaFoldDB" id="A0A0J7JU79"/>
<protein>
    <submittedName>
        <fullName evidence="2">Wd g-beta repeat family protein</fullName>
    </submittedName>
</protein>
<proteinExistence type="predicted"/>
<dbReference type="Proteomes" id="UP000036403">
    <property type="component" value="Unassembled WGS sequence"/>
</dbReference>
<organism evidence="2 3">
    <name type="scientific">Lasius niger</name>
    <name type="common">Black garden ant</name>
    <dbReference type="NCBI Taxonomy" id="67767"/>
    <lineage>
        <taxon>Eukaryota</taxon>
        <taxon>Metazoa</taxon>
        <taxon>Ecdysozoa</taxon>
        <taxon>Arthropoda</taxon>
        <taxon>Hexapoda</taxon>
        <taxon>Insecta</taxon>
        <taxon>Pterygota</taxon>
        <taxon>Neoptera</taxon>
        <taxon>Endopterygota</taxon>
        <taxon>Hymenoptera</taxon>
        <taxon>Apocrita</taxon>
        <taxon>Aculeata</taxon>
        <taxon>Formicoidea</taxon>
        <taxon>Formicidae</taxon>
        <taxon>Formicinae</taxon>
        <taxon>Lasius</taxon>
        <taxon>Lasius</taxon>
    </lineage>
</organism>